<comment type="caution">
    <text evidence="1">The sequence shown here is derived from an EMBL/GenBank/DDBJ whole genome shotgun (WGS) entry which is preliminary data.</text>
</comment>
<dbReference type="AlphaFoldDB" id="A0A2H0UGJ8"/>
<sequence length="221" mass="26035">MKALLKKILPTSLYMVLKYHYTTRWNEPSRYKALYQLIRRNKSRRILEIGTWNGERALRMLYASKRATGMPAEYYGFDLFDAMDQAEYEREISKKPPSYEEVKSKLLTSGARIKLYQGNTLQTLPESIDSMPKMDFIFIDGGHHVDTVKNDWEYSQKVMHENTVVIFDDYWHNRKDHGARPIVDAIDTKKYEVVILPVINTYNTNDFGRLEISFARVSFKK</sequence>
<dbReference type="EMBL" id="PFBI01000001">
    <property type="protein sequence ID" value="PIR84925.1"/>
    <property type="molecule type" value="Genomic_DNA"/>
</dbReference>
<dbReference type="Gene3D" id="3.40.50.150">
    <property type="entry name" value="Vaccinia Virus protein VP39"/>
    <property type="match status" value="1"/>
</dbReference>
<reference evidence="2" key="1">
    <citation type="submission" date="2017-09" db="EMBL/GenBank/DDBJ databases">
        <title>Depth-based differentiation of microbial function through sediment-hosted aquifers and enrichment of novel symbionts in the deep terrestrial subsurface.</title>
        <authorList>
            <person name="Probst A.J."/>
            <person name="Ladd B."/>
            <person name="Jarett J.K."/>
            <person name="Geller-Mcgrath D.E."/>
            <person name="Sieber C.M.K."/>
            <person name="Emerson J.B."/>
            <person name="Anantharaman K."/>
            <person name="Thomas B.C."/>
            <person name="Malmstrom R."/>
            <person name="Stieglmeier M."/>
            <person name="Klingl A."/>
            <person name="Woyke T."/>
            <person name="Ryan C.M."/>
            <person name="Banfield J.F."/>
        </authorList>
    </citation>
    <scope>NUCLEOTIDE SEQUENCE [LARGE SCALE GENOMIC DNA]</scope>
</reference>
<organism evidence="1 2">
    <name type="scientific">Candidatus Kaiserbacteria bacterium CG10_big_fil_rev_8_21_14_0_10_47_16</name>
    <dbReference type="NCBI Taxonomy" id="1974608"/>
    <lineage>
        <taxon>Bacteria</taxon>
        <taxon>Candidatus Kaiseribacteriota</taxon>
    </lineage>
</organism>
<protein>
    <recommendedName>
        <fullName evidence="3">Class I SAM-dependent methyltransferase</fullName>
    </recommendedName>
</protein>
<dbReference type="Proteomes" id="UP000229344">
    <property type="component" value="Unassembled WGS sequence"/>
</dbReference>
<evidence type="ECO:0000313" key="2">
    <source>
        <dbReference type="Proteomes" id="UP000229344"/>
    </source>
</evidence>
<dbReference type="Pfam" id="PF13578">
    <property type="entry name" value="Methyltransf_24"/>
    <property type="match status" value="1"/>
</dbReference>
<dbReference type="InterPro" id="IPR029063">
    <property type="entry name" value="SAM-dependent_MTases_sf"/>
</dbReference>
<gene>
    <name evidence="1" type="ORF">COU16_00190</name>
</gene>
<evidence type="ECO:0000313" key="1">
    <source>
        <dbReference type="EMBL" id="PIR84925.1"/>
    </source>
</evidence>
<accession>A0A2H0UGJ8</accession>
<name>A0A2H0UGJ8_9BACT</name>
<evidence type="ECO:0008006" key="3">
    <source>
        <dbReference type="Google" id="ProtNLM"/>
    </source>
</evidence>
<proteinExistence type="predicted"/>
<dbReference type="SUPFAM" id="SSF53335">
    <property type="entry name" value="S-adenosyl-L-methionine-dependent methyltransferases"/>
    <property type="match status" value="1"/>
</dbReference>